<name>A0A2K3KGI5_TRIPR</name>
<dbReference type="Proteomes" id="UP000236291">
    <property type="component" value="Unassembled WGS sequence"/>
</dbReference>
<dbReference type="EMBL" id="ASHM01178747">
    <property type="protein sequence ID" value="PNX65378.1"/>
    <property type="molecule type" value="Genomic_DNA"/>
</dbReference>
<dbReference type="AlphaFoldDB" id="A0A2K3KGI5"/>
<accession>A0A2K3KGI5</accession>
<sequence length="18" mass="1984">SYCIITGNTHIQSDFGEV</sequence>
<protein>
    <submittedName>
        <fullName evidence="1">Uncharacterized protein</fullName>
    </submittedName>
</protein>
<reference evidence="1 2" key="1">
    <citation type="journal article" date="2014" name="Am. J. Bot.">
        <title>Genome assembly and annotation for red clover (Trifolium pratense; Fabaceae).</title>
        <authorList>
            <person name="Istvanek J."/>
            <person name="Jaros M."/>
            <person name="Krenek A."/>
            <person name="Repkova J."/>
        </authorList>
    </citation>
    <scope>NUCLEOTIDE SEQUENCE [LARGE SCALE GENOMIC DNA]</scope>
    <source>
        <strain evidence="2">cv. Tatra</strain>
        <tissue evidence="1">Young leaves</tissue>
    </source>
</reference>
<proteinExistence type="predicted"/>
<evidence type="ECO:0000313" key="2">
    <source>
        <dbReference type="Proteomes" id="UP000236291"/>
    </source>
</evidence>
<comment type="caution">
    <text evidence="1">The sequence shown here is derived from an EMBL/GenBank/DDBJ whole genome shotgun (WGS) entry which is preliminary data.</text>
</comment>
<gene>
    <name evidence="1" type="ORF">L195_g062571</name>
</gene>
<reference evidence="1 2" key="2">
    <citation type="journal article" date="2017" name="Front. Plant Sci.">
        <title>Gene Classification and Mining of Molecular Markers Useful in Red Clover (Trifolium pratense) Breeding.</title>
        <authorList>
            <person name="Istvanek J."/>
            <person name="Dluhosova J."/>
            <person name="Dluhos P."/>
            <person name="Patkova L."/>
            <person name="Nedelnik J."/>
            <person name="Repkova J."/>
        </authorList>
    </citation>
    <scope>NUCLEOTIDE SEQUENCE [LARGE SCALE GENOMIC DNA]</scope>
    <source>
        <strain evidence="2">cv. Tatra</strain>
        <tissue evidence="1">Young leaves</tissue>
    </source>
</reference>
<evidence type="ECO:0000313" key="1">
    <source>
        <dbReference type="EMBL" id="PNX65378.1"/>
    </source>
</evidence>
<feature type="non-terminal residue" evidence="1">
    <location>
        <position position="1"/>
    </location>
</feature>
<organism evidence="1 2">
    <name type="scientific">Trifolium pratense</name>
    <name type="common">Red clover</name>
    <dbReference type="NCBI Taxonomy" id="57577"/>
    <lineage>
        <taxon>Eukaryota</taxon>
        <taxon>Viridiplantae</taxon>
        <taxon>Streptophyta</taxon>
        <taxon>Embryophyta</taxon>
        <taxon>Tracheophyta</taxon>
        <taxon>Spermatophyta</taxon>
        <taxon>Magnoliopsida</taxon>
        <taxon>eudicotyledons</taxon>
        <taxon>Gunneridae</taxon>
        <taxon>Pentapetalae</taxon>
        <taxon>rosids</taxon>
        <taxon>fabids</taxon>
        <taxon>Fabales</taxon>
        <taxon>Fabaceae</taxon>
        <taxon>Papilionoideae</taxon>
        <taxon>50 kb inversion clade</taxon>
        <taxon>NPAAA clade</taxon>
        <taxon>Hologalegina</taxon>
        <taxon>IRL clade</taxon>
        <taxon>Trifolieae</taxon>
        <taxon>Trifolium</taxon>
    </lineage>
</organism>